<keyword evidence="2" id="KW-1003">Cell membrane</keyword>
<dbReference type="GO" id="GO:0005886">
    <property type="term" value="C:plasma membrane"/>
    <property type="evidence" value="ECO:0007669"/>
    <property type="project" value="UniProtKB-SubCell"/>
</dbReference>
<dbReference type="Pfam" id="PF13807">
    <property type="entry name" value="GNVR"/>
    <property type="match status" value="1"/>
</dbReference>
<dbReference type="AlphaFoldDB" id="A0A848G5T6"/>
<keyword evidence="5 8" id="KW-0472">Membrane</keyword>
<feature type="coiled-coil region" evidence="6">
    <location>
        <begin position="280"/>
        <end position="353"/>
    </location>
</feature>
<evidence type="ECO:0000256" key="7">
    <source>
        <dbReference type="SAM" id="MobiDB-lite"/>
    </source>
</evidence>
<evidence type="ECO:0000256" key="5">
    <source>
        <dbReference type="ARBA" id="ARBA00023136"/>
    </source>
</evidence>
<feature type="region of interest" description="Disordered" evidence="7">
    <location>
        <begin position="223"/>
        <end position="245"/>
    </location>
</feature>
<keyword evidence="4 8" id="KW-1133">Transmembrane helix</keyword>
<evidence type="ECO:0000256" key="1">
    <source>
        <dbReference type="ARBA" id="ARBA00004651"/>
    </source>
</evidence>
<dbReference type="Proteomes" id="UP000580043">
    <property type="component" value="Unassembled WGS sequence"/>
</dbReference>
<evidence type="ECO:0000259" key="9">
    <source>
        <dbReference type="Pfam" id="PF02706"/>
    </source>
</evidence>
<dbReference type="PANTHER" id="PTHR32309">
    <property type="entry name" value="TYROSINE-PROTEIN KINASE"/>
    <property type="match status" value="1"/>
</dbReference>
<protein>
    <submittedName>
        <fullName evidence="11">Chain length determinant protein EpsF</fullName>
    </submittedName>
</protein>
<evidence type="ECO:0000313" key="12">
    <source>
        <dbReference type="Proteomes" id="UP000580043"/>
    </source>
</evidence>
<sequence length="459" mass="49673">MGFNQLLAVLKARRVLLGGVWAAVVLLALAVSLLLPKQYSAQAEVVVEPRGSDPLSAQHGSGFTTPGFLATQADIIDSERVGARAVTLLGLAGKAPWAEKWQKAAGGQGDAARWIAGRLKKSVKVSPSHESNVLTLTVTSDNPAFAAEYANALARAYLETDLQLKVEPAREYAAWFDEHTKVLRNNLEQAQARLSDFQREHGLVGDEKVDLESARLTELSTQFTAAQAQSSDTSSRQRQGGGMNEIASNPLIQALKVDLARQEAKLNELSGYLGENHPQYQRVQGEVESLRARLRQESGQVAAVVGTNNRINQAREGDLRQRLDSQKQRVLELKQQRDEMLLLQREVDSAQKAYDLVMARLTQTSLESKSRQGNVALLSTAVAPTEASSPKLMLNLGLAIAIGGLLGMAITIVCELLDRRVRAGADLADTLGVAWVVEISAPPAQPATAPGRLSFLRRA</sequence>
<dbReference type="EMBL" id="JABBGA010000016">
    <property type="protein sequence ID" value="NML27598.1"/>
    <property type="molecule type" value="Genomic_DNA"/>
</dbReference>
<feature type="domain" description="Tyrosine-protein kinase G-rich" evidence="10">
    <location>
        <begin position="339"/>
        <end position="413"/>
    </location>
</feature>
<feature type="domain" description="Polysaccharide chain length determinant N-terminal" evidence="9">
    <location>
        <begin position="5"/>
        <end position="82"/>
    </location>
</feature>
<comment type="caution">
    <text evidence="11">The sequence shown here is derived from an EMBL/GenBank/DDBJ whole genome shotgun (WGS) entry which is preliminary data.</text>
</comment>
<name>A0A848G5T6_9RHOO</name>
<organism evidence="11 12">
    <name type="scientific">Zoogloea dura</name>
    <dbReference type="NCBI Taxonomy" id="2728840"/>
    <lineage>
        <taxon>Bacteria</taxon>
        <taxon>Pseudomonadati</taxon>
        <taxon>Pseudomonadota</taxon>
        <taxon>Betaproteobacteria</taxon>
        <taxon>Rhodocyclales</taxon>
        <taxon>Zoogloeaceae</taxon>
        <taxon>Zoogloea</taxon>
    </lineage>
</organism>
<evidence type="ECO:0000256" key="8">
    <source>
        <dbReference type="SAM" id="Phobius"/>
    </source>
</evidence>
<dbReference type="GO" id="GO:0004713">
    <property type="term" value="F:protein tyrosine kinase activity"/>
    <property type="evidence" value="ECO:0007669"/>
    <property type="project" value="TreeGrafter"/>
</dbReference>
<dbReference type="InterPro" id="IPR050445">
    <property type="entry name" value="Bact_polysacc_biosynth/exp"/>
</dbReference>
<dbReference type="InterPro" id="IPR032807">
    <property type="entry name" value="GNVR"/>
</dbReference>
<feature type="transmembrane region" description="Helical" evidence="8">
    <location>
        <begin position="392"/>
        <end position="414"/>
    </location>
</feature>
<dbReference type="Pfam" id="PF02706">
    <property type="entry name" value="Wzz"/>
    <property type="match status" value="1"/>
</dbReference>
<proteinExistence type="predicted"/>
<evidence type="ECO:0000256" key="6">
    <source>
        <dbReference type="SAM" id="Coils"/>
    </source>
</evidence>
<keyword evidence="12" id="KW-1185">Reference proteome</keyword>
<feature type="compositionally biased region" description="Low complexity" evidence="7">
    <location>
        <begin position="223"/>
        <end position="238"/>
    </location>
</feature>
<keyword evidence="6" id="KW-0175">Coiled coil</keyword>
<accession>A0A848G5T6</accession>
<evidence type="ECO:0000313" key="11">
    <source>
        <dbReference type="EMBL" id="NML27598.1"/>
    </source>
</evidence>
<evidence type="ECO:0000256" key="4">
    <source>
        <dbReference type="ARBA" id="ARBA00022989"/>
    </source>
</evidence>
<dbReference type="InterPro" id="IPR003856">
    <property type="entry name" value="LPS_length_determ_N"/>
</dbReference>
<gene>
    <name evidence="11" type="primary">epsF</name>
    <name evidence="11" type="ORF">HHL15_17715</name>
</gene>
<evidence type="ECO:0000259" key="10">
    <source>
        <dbReference type="Pfam" id="PF13807"/>
    </source>
</evidence>
<dbReference type="NCBIfam" id="TIGR03017">
    <property type="entry name" value="EpsF"/>
    <property type="match status" value="1"/>
</dbReference>
<evidence type="ECO:0000256" key="2">
    <source>
        <dbReference type="ARBA" id="ARBA00022475"/>
    </source>
</evidence>
<comment type="subcellular location">
    <subcellularLocation>
        <location evidence="1">Cell membrane</location>
        <topology evidence="1">Multi-pass membrane protein</topology>
    </subcellularLocation>
</comment>
<dbReference type="InterPro" id="IPR017468">
    <property type="entry name" value="Chain_len_reg_EpsF"/>
</dbReference>
<dbReference type="PANTHER" id="PTHR32309:SF13">
    <property type="entry name" value="FERRIC ENTEROBACTIN TRANSPORT PROTEIN FEPE"/>
    <property type="match status" value="1"/>
</dbReference>
<evidence type="ECO:0000256" key="3">
    <source>
        <dbReference type="ARBA" id="ARBA00022692"/>
    </source>
</evidence>
<reference evidence="11 12" key="1">
    <citation type="submission" date="2020-04" db="EMBL/GenBank/DDBJ databases">
        <title>Zoogloea sp. G-4-1-14 isolated from soil.</title>
        <authorList>
            <person name="Dahal R.H."/>
        </authorList>
    </citation>
    <scope>NUCLEOTIDE SEQUENCE [LARGE SCALE GENOMIC DNA]</scope>
    <source>
        <strain evidence="11 12">G-4-1-14</strain>
    </source>
</reference>
<keyword evidence="3 8" id="KW-0812">Transmembrane</keyword>
<dbReference type="RefSeq" id="WP_169147132.1">
    <property type="nucleotide sequence ID" value="NZ_JABBGA010000016.1"/>
</dbReference>